<evidence type="ECO:0000313" key="4">
    <source>
        <dbReference type="Proteomes" id="UP000249061"/>
    </source>
</evidence>
<dbReference type="PANTHER" id="PTHR33734:SF22">
    <property type="entry name" value="MEMBRANE-BOUND LYTIC MUREIN TRANSGLYCOSYLASE D"/>
    <property type="match status" value="1"/>
</dbReference>
<dbReference type="PROSITE" id="PS51782">
    <property type="entry name" value="LYSM"/>
    <property type="match status" value="2"/>
</dbReference>
<dbReference type="InterPro" id="IPR018392">
    <property type="entry name" value="LysM"/>
</dbReference>
<dbReference type="SUPFAM" id="SSF54106">
    <property type="entry name" value="LysM domain"/>
    <property type="match status" value="2"/>
</dbReference>
<feature type="region of interest" description="Disordered" evidence="1">
    <location>
        <begin position="462"/>
        <end position="482"/>
    </location>
</feature>
<dbReference type="Pfam" id="PF01464">
    <property type="entry name" value="SLT"/>
    <property type="match status" value="1"/>
</dbReference>
<evidence type="ECO:0000256" key="1">
    <source>
        <dbReference type="SAM" id="MobiDB-lite"/>
    </source>
</evidence>
<proteinExistence type="predicted"/>
<feature type="domain" description="LysM" evidence="2">
    <location>
        <begin position="394"/>
        <end position="438"/>
    </location>
</feature>
<dbReference type="SUPFAM" id="SSF53955">
    <property type="entry name" value="Lysozyme-like"/>
    <property type="match status" value="1"/>
</dbReference>
<sequence length="566" mass="62427">MLLTFTLLALAAADVPDAGVLPPLAVDAGIATTDVDEGDEELEEMRALEDVAIEPQVPAAAPKGPGLREQLAQLGYGSLTRDRLENALDAAELSGEEFAFQLDAVTDVDNFDVTLVADRYDIPVEMQPLVAQYIRFFQGGGRKWFRRWMSRSHRYIPLMQPILEARGMPRDTVYLSMIESGFNTQAKSWARAVGPWQFIPGTAKMFKLRDDFWVDERRDPIKSTHAAASYLTQLHDELGHWYLAWAGYNTGGGRVRKMVDKYGTTDFWQLSEYEKKQGYAFAKETKHYVPKLIACALVAKHPEAFGFSLDEFKPESPFVFDEVKLTDSVDLEVIAQASGASVEEIQEFNPELKRWCTPPASEKEPYVLRLPKGRLELFAENFAKYAPSERLNFKIHRVAKGDTLSKIALQYHSAQEAILRMNHLTSVRTLKLGSDLIVPVPSAQALKAGKEDTALERQVARARRSGLRAGRPEDEVPAGTQTASSGKAVAVAGTVSVATVDGKKKVTYGIGKGDSLWSIARRFDVHVADLKEWNPSLGSARGLKVGAALTVWPGPAADLSSTGASR</sequence>
<dbReference type="InterPro" id="IPR023346">
    <property type="entry name" value="Lysozyme-like_dom_sf"/>
</dbReference>
<evidence type="ECO:0000313" key="3">
    <source>
        <dbReference type="EMBL" id="PZR12778.1"/>
    </source>
</evidence>
<evidence type="ECO:0000259" key="2">
    <source>
        <dbReference type="PROSITE" id="PS51782"/>
    </source>
</evidence>
<feature type="domain" description="LysM" evidence="2">
    <location>
        <begin position="506"/>
        <end position="551"/>
    </location>
</feature>
<dbReference type="CDD" id="cd16894">
    <property type="entry name" value="MltD-like"/>
    <property type="match status" value="1"/>
</dbReference>
<dbReference type="Gene3D" id="3.10.350.10">
    <property type="entry name" value="LysM domain"/>
    <property type="match status" value="2"/>
</dbReference>
<dbReference type="Gene3D" id="1.10.530.10">
    <property type="match status" value="1"/>
</dbReference>
<organism evidence="3 4">
    <name type="scientific">Archangium gephyra</name>
    <dbReference type="NCBI Taxonomy" id="48"/>
    <lineage>
        <taxon>Bacteria</taxon>
        <taxon>Pseudomonadati</taxon>
        <taxon>Myxococcota</taxon>
        <taxon>Myxococcia</taxon>
        <taxon>Myxococcales</taxon>
        <taxon>Cystobacterineae</taxon>
        <taxon>Archangiaceae</taxon>
        <taxon>Archangium</taxon>
    </lineage>
</organism>
<name>A0A2W5UU99_9BACT</name>
<dbReference type="GO" id="GO:0008932">
    <property type="term" value="F:lytic endotransglycosylase activity"/>
    <property type="evidence" value="ECO:0007669"/>
    <property type="project" value="TreeGrafter"/>
</dbReference>
<dbReference type="EMBL" id="QFQP01000011">
    <property type="protein sequence ID" value="PZR12778.1"/>
    <property type="molecule type" value="Genomic_DNA"/>
</dbReference>
<accession>A0A2W5UU99</accession>
<dbReference type="SMART" id="SM00257">
    <property type="entry name" value="LysM"/>
    <property type="match status" value="2"/>
</dbReference>
<dbReference type="Pfam" id="PF01476">
    <property type="entry name" value="LysM"/>
    <property type="match status" value="2"/>
</dbReference>
<dbReference type="InterPro" id="IPR036779">
    <property type="entry name" value="LysM_dom_sf"/>
</dbReference>
<dbReference type="AlphaFoldDB" id="A0A2W5UU99"/>
<dbReference type="CDD" id="cd00118">
    <property type="entry name" value="LysM"/>
    <property type="match status" value="2"/>
</dbReference>
<reference evidence="3 4" key="1">
    <citation type="submission" date="2017-08" db="EMBL/GenBank/DDBJ databases">
        <title>Infants hospitalized years apart are colonized by the same room-sourced microbial strains.</title>
        <authorList>
            <person name="Brooks B."/>
            <person name="Olm M.R."/>
            <person name="Firek B.A."/>
            <person name="Baker R."/>
            <person name="Thomas B.C."/>
            <person name="Morowitz M.J."/>
            <person name="Banfield J.F."/>
        </authorList>
    </citation>
    <scope>NUCLEOTIDE SEQUENCE [LARGE SCALE GENOMIC DNA]</scope>
    <source>
        <strain evidence="3">S2_003_000_R2_14</strain>
    </source>
</reference>
<comment type="caution">
    <text evidence="3">The sequence shown here is derived from an EMBL/GenBank/DDBJ whole genome shotgun (WGS) entry which is preliminary data.</text>
</comment>
<dbReference type="Proteomes" id="UP000249061">
    <property type="component" value="Unassembled WGS sequence"/>
</dbReference>
<dbReference type="PANTHER" id="PTHR33734">
    <property type="entry name" value="LYSM DOMAIN-CONTAINING GPI-ANCHORED PROTEIN 2"/>
    <property type="match status" value="1"/>
</dbReference>
<dbReference type="InterPro" id="IPR008258">
    <property type="entry name" value="Transglycosylase_SLT_dom_1"/>
</dbReference>
<protein>
    <submittedName>
        <fullName evidence="3">Lytic transglycosylase</fullName>
    </submittedName>
</protein>
<gene>
    <name evidence="3" type="ORF">DI536_14515</name>
</gene>